<name>A0ABD5RBY4_9EURY</name>
<protein>
    <submittedName>
        <fullName evidence="1">Uncharacterized protein</fullName>
    </submittedName>
</protein>
<keyword evidence="2" id="KW-1185">Reference proteome</keyword>
<evidence type="ECO:0000313" key="1">
    <source>
        <dbReference type="EMBL" id="MFC5367493.1"/>
    </source>
</evidence>
<reference evidence="1 2" key="1">
    <citation type="journal article" date="2019" name="Int. J. Syst. Evol. Microbiol.">
        <title>The Global Catalogue of Microorganisms (GCM) 10K type strain sequencing project: providing services to taxonomists for standard genome sequencing and annotation.</title>
        <authorList>
            <consortium name="The Broad Institute Genomics Platform"/>
            <consortium name="The Broad Institute Genome Sequencing Center for Infectious Disease"/>
            <person name="Wu L."/>
            <person name="Ma J."/>
        </authorList>
    </citation>
    <scope>NUCLEOTIDE SEQUENCE [LARGE SCALE GENOMIC DNA]</scope>
    <source>
        <strain evidence="1 2">CGMCC 1.12237</strain>
    </source>
</reference>
<dbReference type="AlphaFoldDB" id="A0ABD5RBY4"/>
<gene>
    <name evidence="1" type="ORF">ACFPJ5_11130</name>
</gene>
<evidence type="ECO:0000313" key="2">
    <source>
        <dbReference type="Proteomes" id="UP001596201"/>
    </source>
</evidence>
<dbReference type="EMBL" id="JBHSKX010000002">
    <property type="protein sequence ID" value="MFC5367493.1"/>
    <property type="molecule type" value="Genomic_DNA"/>
</dbReference>
<dbReference type="RefSeq" id="WP_264474993.1">
    <property type="nucleotide sequence ID" value="NZ_JAJCVJ010000002.1"/>
</dbReference>
<proteinExistence type="predicted"/>
<comment type="caution">
    <text evidence="1">The sequence shown here is derived from an EMBL/GenBank/DDBJ whole genome shotgun (WGS) entry which is preliminary data.</text>
</comment>
<dbReference type="Proteomes" id="UP001596201">
    <property type="component" value="Unassembled WGS sequence"/>
</dbReference>
<organism evidence="1 2">
    <name type="scientific">Salinirubrum litoreum</name>
    <dbReference type="NCBI Taxonomy" id="1126234"/>
    <lineage>
        <taxon>Archaea</taxon>
        <taxon>Methanobacteriati</taxon>
        <taxon>Methanobacteriota</taxon>
        <taxon>Stenosarchaea group</taxon>
        <taxon>Halobacteria</taxon>
        <taxon>Halobacteriales</taxon>
        <taxon>Haloferacaceae</taxon>
        <taxon>Salinirubrum</taxon>
    </lineage>
</organism>
<sequence length="41" mass="4234">MPLVPHLPADEPDRDRSAPDVGEIVEDILDGGDDGPAPSPA</sequence>
<accession>A0ABD5RBY4</accession>